<evidence type="ECO:0000313" key="1">
    <source>
        <dbReference type="EMBL" id="KAJ9063622.1"/>
    </source>
</evidence>
<reference evidence="1" key="1">
    <citation type="submission" date="2022-04" db="EMBL/GenBank/DDBJ databases">
        <title>Genome of the entomopathogenic fungus Entomophthora muscae.</title>
        <authorList>
            <person name="Elya C."/>
            <person name="Lovett B.R."/>
            <person name="Lee E."/>
            <person name="Macias A.M."/>
            <person name="Hajek A.E."/>
            <person name="De Bivort B.L."/>
            <person name="Kasson M.T."/>
            <person name="De Fine Licht H.H."/>
            <person name="Stajich J.E."/>
        </authorList>
    </citation>
    <scope>NUCLEOTIDE SEQUENCE</scope>
    <source>
        <strain evidence="1">Berkeley</strain>
    </source>
</reference>
<dbReference type="EMBL" id="QTSX02004821">
    <property type="protein sequence ID" value="KAJ9063622.1"/>
    <property type="molecule type" value="Genomic_DNA"/>
</dbReference>
<name>A0ACC2SMK8_9FUNG</name>
<evidence type="ECO:0000313" key="2">
    <source>
        <dbReference type="Proteomes" id="UP001165960"/>
    </source>
</evidence>
<protein>
    <submittedName>
        <fullName evidence="1">Iqgap- protein</fullName>
    </submittedName>
</protein>
<comment type="caution">
    <text evidence="1">The sequence shown here is derived from an EMBL/GenBank/DDBJ whole genome shotgun (WGS) entry which is preliminary data.</text>
</comment>
<dbReference type="Proteomes" id="UP001165960">
    <property type="component" value="Unassembled WGS sequence"/>
</dbReference>
<organism evidence="1 2">
    <name type="scientific">Entomophthora muscae</name>
    <dbReference type="NCBI Taxonomy" id="34485"/>
    <lineage>
        <taxon>Eukaryota</taxon>
        <taxon>Fungi</taxon>
        <taxon>Fungi incertae sedis</taxon>
        <taxon>Zoopagomycota</taxon>
        <taxon>Entomophthoromycotina</taxon>
        <taxon>Entomophthoromycetes</taxon>
        <taxon>Entomophthorales</taxon>
        <taxon>Entomophthoraceae</taxon>
        <taxon>Entomophthora</taxon>
    </lineage>
</organism>
<sequence>MEGTASIKILGRSNHRSTRDSPSGSIKSHSAHTIGRHSKSKSVRGKTITIIPSHVATLTTNNSAIHLIKNGISDFELLPGSRFKQHSADDHVGSIFSEGKESFLSFQSSTSSSGQLQLSHITYSKPTPGQLLPSPKLQNASFKELRKRKSRRSKPIKRSPSLGSLSLENSPPKPNALALATPSRLSKLRPMPSFDPPTINSTAKLDKNRRLSRLAPERSRAGSINFDRWDKIKLSSFEKVSGGLLKSVTSRSSNKKEKSPDSDFALHIPTSNNSSTADEATQIKDISEEISGDALSPLEDASDEDSEAETFSPITVEEESSVFSTYNGTYDPDESIQQEEHGFYSNDGIFSPTSECSEFEFEWENYEAFVVMAQSYVRGTQQRHRFKQLKSQLRQFQGEVIELQAMARGCLARIYTMDPIYELRAARDLIDVGKVELIQAVARKVLTRHRFIPRVLEARAQADDFFAHLYRIQALARRVLVQRKWTNCLTTLQDCREEIFAVQAMVRGFLVRQHYRECFILPTPASPPLLSQGHRHFGNIIKFQEDYWANRTRLHPMAPTVSDMGELPVTAMKNFIHLLDDSDKDFSEELELAEGRQVAVTKIREISQTEKALNALDIKIALLVRNRISLEEVLRLARAGGVNSSALDRPHVVALKNLDKENRRRLEGYQQLFYLLQTQPQYLARLLSLMNQPGGRVTGADGTPTESKRFFETVVLTLFGFAHGAREEYMLLRLFRTAIHQELEDIGRIEEFLRGNPVFIKLAVHYNRGAKERLYLRELLQPIINAILDDPCIDLQSNPLLIYRALIKQEESRTGERSMRPYDVTAEVALGDAETRTVLIRHLQQLRAITDQFIEGIYSSLDRMPYGIRYIAKELKASLLRKFPAEREGVIVRIVGHLVYYRYINPAIVAPESFGVVEKDISPHHRRCLAEVAKMLNQVSMGKLFSDDNIFLQPLNTYVAYTSEKFARYVDAVAEVGEPEAHFGTDSLLDLTVMGPKPVIYISPTEIYSMHALLADRCEMLAPDPEDPLAILLDELGPPPFVPSDQVASNSREISLHLVNRFPAINERDAELKHLFVETKRLITYVIRVQSGASLLDILIKPSGPQEESRFDAIVNKELLVPSQNDNDNQEFPRPPPKLIDISNMSFSQLKSLALENAQELEARGWLDSEDGYQKLLNSIAADIRTKTKRRQQRSEELSRIHQTLENLEDKAAYLDDQRRTYANYLESCMLQQTASKGRRSKPIPFTKQYFHLKELEKKGEMPKFGSFRYTADKLHQKGVLVSINEYGPKQFDKIKITLSSDLPGQFKVVATYLGARLPGSDAIITLEELLQYQFDNIQVISLFNGDVRVNVNLLVYLINKKFYG</sequence>
<proteinExistence type="predicted"/>
<gene>
    <name evidence="1" type="primary">IQG1_4</name>
    <name evidence="1" type="ORF">DSO57_1038968</name>
</gene>
<keyword evidence="2" id="KW-1185">Reference proteome</keyword>
<accession>A0ACC2SMK8</accession>